<evidence type="ECO:0000313" key="3">
    <source>
        <dbReference type="Proteomes" id="UP001597119"/>
    </source>
</evidence>
<dbReference type="InterPro" id="IPR017937">
    <property type="entry name" value="Thioredoxin_CS"/>
</dbReference>
<dbReference type="Proteomes" id="UP001597119">
    <property type="component" value="Unassembled WGS sequence"/>
</dbReference>
<protein>
    <submittedName>
        <fullName evidence="2">DUF255 domain-containing protein</fullName>
    </submittedName>
</protein>
<sequence>MDEHAADTKVEWREWGEEAFAVADRSGKPVLLSLSAPWCTHCHEMDATTYSEPRIAANVNDGFVPVRVDVDRHPRVRERYNMGGFPSTVFVTPEGEIITGAGYLGIDGFRDILTSVRQTWDAKGTESGRVPRALRDGTPPAGEVTPRIEEHMVEQLLAAFDDEFGGWGTDTKFPLPRTVEFALVRARDQATRTLEAIRTHLLDTYDGGFYRYALERNWGGASREKLLDENAGLIRAFARAYRYTGDEGYREPAEQTVDYLTTTLWTGDAFAASQAGSEEYYQLEPTDREDADAPHVDETVLADRNGLAAGALLALHAYTDDERARRYAERALDHVLTELVDDGEVLHFADPETGEVGEAGLLLDQARVLEGLTTAWQVTGDHAEDARAIADYTLDELQDADGAFRDGPAAGAGLCDRALYPLDTNVELADALLDLAALTGEERYRDAARDAVAAFAGAADRMGVEVAGYAAVTSRLQSPRTFRVGTRAGSDLHRAALRIADHEAVVVPGADVPDGEVHLFEGGEQVGTADTPDSLADLATDA</sequence>
<dbReference type="InterPro" id="IPR004879">
    <property type="entry name" value="Ssp411-like_TRX"/>
</dbReference>
<dbReference type="AlphaFoldDB" id="A0ABD6C6A2"/>
<proteinExistence type="predicted"/>
<dbReference type="PROSITE" id="PS00194">
    <property type="entry name" value="THIOREDOXIN_1"/>
    <property type="match status" value="1"/>
</dbReference>
<reference evidence="2 3" key="1">
    <citation type="journal article" date="2019" name="Int. J. Syst. Evol. Microbiol.">
        <title>The Global Catalogue of Microorganisms (GCM) 10K type strain sequencing project: providing services to taxonomists for standard genome sequencing and annotation.</title>
        <authorList>
            <consortium name="The Broad Institute Genomics Platform"/>
            <consortium name="The Broad Institute Genome Sequencing Center for Infectious Disease"/>
            <person name="Wu L."/>
            <person name="Ma J."/>
        </authorList>
    </citation>
    <scope>NUCLEOTIDE SEQUENCE [LARGE SCALE GENOMIC DNA]</scope>
    <source>
        <strain evidence="2 3">CGMCC 1.12125</strain>
    </source>
</reference>
<dbReference type="InterPro" id="IPR024705">
    <property type="entry name" value="Ssp411"/>
</dbReference>
<comment type="caution">
    <text evidence="2">The sequence shown here is derived from an EMBL/GenBank/DDBJ whole genome shotgun (WGS) entry which is preliminary data.</text>
</comment>
<dbReference type="PROSITE" id="PS51352">
    <property type="entry name" value="THIOREDOXIN_2"/>
    <property type="match status" value="1"/>
</dbReference>
<name>A0ABD6C6A2_9EURY</name>
<dbReference type="Pfam" id="PF03190">
    <property type="entry name" value="Thioredox_DsbH"/>
    <property type="match status" value="1"/>
</dbReference>
<gene>
    <name evidence="2" type="ORF">ACFR9U_02210</name>
</gene>
<dbReference type="Gene3D" id="3.40.30.10">
    <property type="entry name" value="Glutaredoxin"/>
    <property type="match status" value="1"/>
</dbReference>
<dbReference type="EMBL" id="JBHUDJ010000001">
    <property type="protein sequence ID" value="MFD1585782.1"/>
    <property type="molecule type" value="Genomic_DNA"/>
</dbReference>
<dbReference type="Gene3D" id="1.50.10.20">
    <property type="match status" value="1"/>
</dbReference>
<accession>A0ABD6C6A2</accession>
<feature type="domain" description="Thioredoxin" evidence="1">
    <location>
        <begin position="1"/>
        <end position="118"/>
    </location>
</feature>
<dbReference type="PIRSF" id="PIRSF006402">
    <property type="entry name" value="UCP006402_thioredoxin"/>
    <property type="match status" value="1"/>
</dbReference>
<dbReference type="InterPro" id="IPR036249">
    <property type="entry name" value="Thioredoxin-like_sf"/>
</dbReference>
<keyword evidence="3" id="KW-1185">Reference proteome</keyword>
<dbReference type="InterPro" id="IPR013766">
    <property type="entry name" value="Thioredoxin_domain"/>
</dbReference>
<evidence type="ECO:0000259" key="1">
    <source>
        <dbReference type="PROSITE" id="PS51352"/>
    </source>
</evidence>
<dbReference type="SUPFAM" id="SSF48208">
    <property type="entry name" value="Six-hairpin glycosidases"/>
    <property type="match status" value="1"/>
</dbReference>
<dbReference type="SUPFAM" id="SSF52833">
    <property type="entry name" value="Thioredoxin-like"/>
    <property type="match status" value="1"/>
</dbReference>
<dbReference type="InterPro" id="IPR008928">
    <property type="entry name" value="6-hairpin_glycosidase_sf"/>
</dbReference>
<organism evidence="2 3">
    <name type="scientific">Halorientalis brevis</name>
    <dbReference type="NCBI Taxonomy" id="1126241"/>
    <lineage>
        <taxon>Archaea</taxon>
        <taxon>Methanobacteriati</taxon>
        <taxon>Methanobacteriota</taxon>
        <taxon>Stenosarchaea group</taxon>
        <taxon>Halobacteria</taxon>
        <taxon>Halobacteriales</taxon>
        <taxon>Haloarculaceae</taxon>
        <taxon>Halorientalis</taxon>
    </lineage>
</organism>
<dbReference type="PANTHER" id="PTHR42899">
    <property type="entry name" value="SPERMATOGENESIS-ASSOCIATED PROTEIN 20"/>
    <property type="match status" value="1"/>
</dbReference>
<dbReference type="RefSeq" id="WP_247377129.1">
    <property type="nucleotide sequence ID" value="NZ_JALLGV010000003.1"/>
</dbReference>
<dbReference type="PANTHER" id="PTHR42899:SF1">
    <property type="entry name" value="SPERMATOGENESIS-ASSOCIATED PROTEIN 20"/>
    <property type="match status" value="1"/>
</dbReference>
<evidence type="ECO:0000313" key="2">
    <source>
        <dbReference type="EMBL" id="MFD1585782.1"/>
    </source>
</evidence>